<organism evidence="3">
    <name type="scientific">Fonticula alba</name>
    <name type="common">Slime mold</name>
    <dbReference type="NCBI Taxonomy" id="691883"/>
    <lineage>
        <taxon>Eukaryota</taxon>
        <taxon>Rotosphaerida</taxon>
        <taxon>Fonticulaceae</taxon>
        <taxon>Fonticula</taxon>
    </lineage>
</organism>
<sequence>MTRGNQRDIDRERARKRAAANAGKKGGPGPAGGNIGQARENNSEIMREKQRRADERKREEAAKK</sequence>
<feature type="compositionally biased region" description="Basic and acidic residues" evidence="1">
    <location>
        <begin position="41"/>
        <end position="64"/>
    </location>
</feature>
<dbReference type="EMBL" id="KB932207">
    <property type="protein sequence ID" value="KCV68852.1"/>
    <property type="molecule type" value="Genomic_DNA"/>
</dbReference>
<feature type="compositionally biased region" description="Gly residues" evidence="1">
    <location>
        <begin position="24"/>
        <end position="35"/>
    </location>
</feature>
<dbReference type="GeneID" id="20528995"/>
<evidence type="ECO:0000313" key="4">
    <source>
        <dbReference type="Proteomes" id="UP000030693"/>
    </source>
</evidence>
<dbReference type="Proteomes" id="UP000030693">
    <property type="component" value="Unassembled WGS sequence"/>
</dbReference>
<proteinExistence type="predicted"/>
<dbReference type="RefSeq" id="XP_009496423.1">
    <property type="nucleotide sequence ID" value="XM_009498148.1"/>
</dbReference>
<feature type="compositionally biased region" description="Basic and acidic residues" evidence="1">
    <location>
        <begin position="1"/>
        <end position="13"/>
    </location>
</feature>
<name>A0A058Z5Q3_FONAL</name>
<evidence type="ECO:0000259" key="2">
    <source>
        <dbReference type="Pfam" id="PF04419"/>
    </source>
</evidence>
<evidence type="ECO:0000313" key="3">
    <source>
        <dbReference type="EMBL" id="KCV68852.1"/>
    </source>
</evidence>
<protein>
    <recommendedName>
        <fullName evidence="2">Small EDRK-rich factor-like N-terminal domain-containing protein</fullName>
    </recommendedName>
</protein>
<evidence type="ECO:0000256" key="1">
    <source>
        <dbReference type="SAM" id="MobiDB-lite"/>
    </source>
</evidence>
<feature type="region of interest" description="Disordered" evidence="1">
    <location>
        <begin position="1"/>
        <end position="64"/>
    </location>
</feature>
<dbReference type="AlphaFoldDB" id="A0A058Z5Q3"/>
<dbReference type="InterPro" id="IPR007513">
    <property type="entry name" value="SERF-like_N"/>
</dbReference>
<reference evidence="3" key="1">
    <citation type="submission" date="2013-04" db="EMBL/GenBank/DDBJ databases">
        <title>The Genome Sequence of Fonticula alba ATCC 38817.</title>
        <authorList>
            <consortium name="The Broad Institute Genomics Platform"/>
            <person name="Russ C."/>
            <person name="Cuomo C."/>
            <person name="Burger G."/>
            <person name="Gray M.W."/>
            <person name="Holland P.W.H."/>
            <person name="King N."/>
            <person name="Lang F.B.F."/>
            <person name="Roger A.J."/>
            <person name="Ruiz-Trillo I."/>
            <person name="Brown M."/>
            <person name="Walker B."/>
            <person name="Young S."/>
            <person name="Zeng Q."/>
            <person name="Gargeya S."/>
            <person name="Fitzgerald M."/>
            <person name="Haas B."/>
            <person name="Abouelleil A."/>
            <person name="Allen A.W."/>
            <person name="Alvarado L."/>
            <person name="Arachchi H.M."/>
            <person name="Berlin A.M."/>
            <person name="Chapman S.B."/>
            <person name="Gainer-Dewar J."/>
            <person name="Goldberg J."/>
            <person name="Griggs A."/>
            <person name="Gujja S."/>
            <person name="Hansen M."/>
            <person name="Howarth C."/>
            <person name="Imamovic A."/>
            <person name="Ireland A."/>
            <person name="Larimer J."/>
            <person name="McCowan C."/>
            <person name="Murphy C."/>
            <person name="Pearson M."/>
            <person name="Poon T.W."/>
            <person name="Priest M."/>
            <person name="Roberts A."/>
            <person name="Saif S."/>
            <person name="Shea T."/>
            <person name="Sisk P."/>
            <person name="Sykes S."/>
            <person name="Wortman J."/>
            <person name="Nusbaum C."/>
            <person name="Birren B."/>
        </authorList>
    </citation>
    <scope>NUCLEOTIDE SEQUENCE [LARGE SCALE GENOMIC DNA]</scope>
    <source>
        <strain evidence="3">ATCC 38817</strain>
    </source>
</reference>
<gene>
    <name evidence="3" type="ORF">H696_04270</name>
</gene>
<dbReference type="Pfam" id="PF04419">
    <property type="entry name" value="SERF-like_N"/>
    <property type="match status" value="1"/>
</dbReference>
<keyword evidence="4" id="KW-1185">Reference proteome</keyword>
<accession>A0A058Z5Q3</accession>
<feature type="domain" description="Small EDRK-rich factor-like N-terminal" evidence="2">
    <location>
        <begin position="1"/>
        <end position="26"/>
    </location>
</feature>